<dbReference type="InterPro" id="IPR020831">
    <property type="entry name" value="GlycerAld/Erythrose_P_DH"/>
</dbReference>
<comment type="subcellular location">
    <subcellularLocation>
        <location evidence="2">Cytoplasm</location>
        <location evidence="2">Cytoskeleton</location>
    </subcellularLocation>
    <subcellularLocation>
        <location evidence="1">Nucleus</location>
    </subcellularLocation>
</comment>
<feature type="binding site" evidence="20">
    <location>
        <begin position="127"/>
        <end position="129"/>
    </location>
    <ligand>
        <name>D-glyceraldehyde 3-phosphate</name>
        <dbReference type="ChEBI" id="CHEBI:59776"/>
    </ligand>
</feature>
<keyword evidence="26" id="KW-1185">Reference proteome</keyword>
<dbReference type="SUPFAM" id="SSF51735">
    <property type="entry name" value="NAD(P)-binding Rossmann-fold domains"/>
    <property type="match status" value="1"/>
</dbReference>
<evidence type="ECO:0000256" key="4">
    <source>
        <dbReference type="ARBA" id="ARBA00007406"/>
    </source>
</evidence>
<keyword evidence="10" id="KW-0702">S-nitrosylation</keyword>
<comment type="catalytic activity">
    <reaction evidence="17">
        <text>D-glyceraldehyde 3-phosphate + phosphate + NAD(+) = (2R)-3-phospho-glyceroyl phosphate + NADH + H(+)</text>
        <dbReference type="Rhea" id="RHEA:10300"/>
        <dbReference type="ChEBI" id="CHEBI:15378"/>
        <dbReference type="ChEBI" id="CHEBI:43474"/>
        <dbReference type="ChEBI" id="CHEBI:57540"/>
        <dbReference type="ChEBI" id="CHEBI:57604"/>
        <dbReference type="ChEBI" id="CHEBI:57945"/>
        <dbReference type="ChEBI" id="CHEBI:59776"/>
        <dbReference type="EC" id="1.2.1.12"/>
    </reaction>
</comment>
<dbReference type="SUPFAM" id="SSF55347">
    <property type="entry name" value="Glyceraldehyde-3-phosphate dehydrogenase-like, C-terminal domain"/>
    <property type="match status" value="1"/>
</dbReference>
<evidence type="ECO:0000256" key="8">
    <source>
        <dbReference type="ARBA" id="ARBA00022490"/>
    </source>
</evidence>
<evidence type="ECO:0000256" key="14">
    <source>
        <dbReference type="ARBA" id="ARBA00023212"/>
    </source>
</evidence>
<evidence type="ECO:0000256" key="20">
    <source>
        <dbReference type="PIRSR" id="PIRSR000149-2"/>
    </source>
</evidence>
<proteinExistence type="inferred from homology"/>
<keyword evidence="11" id="KW-0560">Oxidoreductase</keyword>
<evidence type="ECO:0000256" key="6">
    <source>
        <dbReference type="ARBA" id="ARBA00013119"/>
    </source>
</evidence>
<keyword evidence="13" id="KW-0324">Glycolysis</keyword>
<feature type="binding site" evidence="20">
    <location>
        <begin position="187"/>
        <end position="188"/>
    </location>
    <ligand>
        <name>D-glyceraldehyde 3-phosphate</name>
        <dbReference type="ChEBI" id="CHEBI:59776"/>
    </ligand>
</feature>
<dbReference type="OrthoDB" id="1152826at2759"/>
<evidence type="ECO:0000256" key="15">
    <source>
        <dbReference type="ARBA" id="ARBA00023242"/>
    </source>
</evidence>
<dbReference type="InterPro" id="IPR020829">
    <property type="entry name" value="GlycerAld_3-P_DH_cat"/>
</dbReference>
<dbReference type="EC" id="1.2.1.12" evidence="6"/>
<name>A0A397UQ06_9GLOM</name>
<evidence type="ECO:0000256" key="1">
    <source>
        <dbReference type="ARBA" id="ARBA00004123"/>
    </source>
</evidence>
<keyword evidence="21" id="KW-0547">Nucleotide-binding</keyword>
<gene>
    <name evidence="25" type="ORF">C2G38_2135159</name>
</gene>
<reference evidence="25 26" key="1">
    <citation type="submission" date="2018-06" db="EMBL/GenBank/DDBJ databases">
        <title>Comparative genomics reveals the genomic features of Rhizophagus irregularis, R. cerebriforme, R. diaphanum and Gigaspora rosea, and their symbiotic lifestyle signature.</title>
        <authorList>
            <person name="Morin E."/>
            <person name="San Clemente H."/>
            <person name="Chen E.C.H."/>
            <person name="De La Providencia I."/>
            <person name="Hainaut M."/>
            <person name="Kuo A."/>
            <person name="Kohler A."/>
            <person name="Murat C."/>
            <person name="Tang N."/>
            <person name="Roy S."/>
            <person name="Loubradou J."/>
            <person name="Henrissat B."/>
            <person name="Grigoriev I.V."/>
            <person name="Corradi N."/>
            <person name="Roux C."/>
            <person name="Martin F.M."/>
        </authorList>
    </citation>
    <scope>NUCLEOTIDE SEQUENCE [LARGE SCALE GENOMIC DNA]</scope>
    <source>
        <strain evidence="25 26">DAOM 194757</strain>
    </source>
</reference>
<dbReference type="UniPathway" id="UPA00109">
    <property type="reaction ID" value="UER00184"/>
</dbReference>
<dbReference type="GO" id="GO:0051287">
    <property type="term" value="F:NAD binding"/>
    <property type="evidence" value="ECO:0007669"/>
    <property type="project" value="InterPro"/>
</dbReference>
<organism evidence="25 26">
    <name type="scientific">Gigaspora rosea</name>
    <dbReference type="NCBI Taxonomy" id="44941"/>
    <lineage>
        <taxon>Eukaryota</taxon>
        <taxon>Fungi</taxon>
        <taxon>Fungi incertae sedis</taxon>
        <taxon>Mucoromycota</taxon>
        <taxon>Glomeromycotina</taxon>
        <taxon>Glomeromycetes</taxon>
        <taxon>Diversisporales</taxon>
        <taxon>Gigasporaceae</taxon>
        <taxon>Gigaspora</taxon>
    </lineage>
</organism>
<dbReference type="PROSITE" id="PS00071">
    <property type="entry name" value="GAPDH"/>
    <property type="match status" value="1"/>
</dbReference>
<comment type="pathway">
    <text evidence="3">Carbohydrate degradation; glycolysis; pyruvate from D-glyceraldehyde 3-phosphate: step 1/5.</text>
</comment>
<keyword evidence="9" id="KW-0808">Transferase</keyword>
<evidence type="ECO:0000256" key="2">
    <source>
        <dbReference type="ARBA" id="ARBA00004245"/>
    </source>
</evidence>
<dbReference type="GO" id="GO:0016740">
    <property type="term" value="F:transferase activity"/>
    <property type="evidence" value="ECO:0007669"/>
    <property type="project" value="UniProtKB-KW"/>
</dbReference>
<dbReference type="PANTHER" id="PTHR10836">
    <property type="entry name" value="GLYCERALDEHYDE 3-PHOSPHATE DEHYDROGENASE"/>
    <property type="match status" value="1"/>
</dbReference>
<dbReference type="AlphaFoldDB" id="A0A397UQ06"/>
<evidence type="ECO:0000256" key="16">
    <source>
        <dbReference type="ARBA" id="ARBA00031890"/>
    </source>
</evidence>
<comment type="similarity">
    <text evidence="4 23">Belongs to the glyceraldehyde-3-phosphate dehydrogenase family.</text>
</comment>
<dbReference type="CDD" id="cd18126">
    <property type="entry name" value="GAPDH_I_C"/>
    <property type="match status" value="1"/>
</dbReference>
<dbReference type="PANTHER" id="PTHR10836:SF76">
    <property type="entry name" value="GLYCERALDEHYDE-3-PHOSPHATE DEHYDROGENASE-RELATED"/>
    <property type="match status" value="1"/>
</dbReference>
<feature type="binding site" evidence="21">
    <location>
        <begin position="12"/>
        <end position="13"/>
    </location>
    <ligand>
        <name>NAD(+)</name>
        <dbReference type="ChEBI" id="CHEBI:57540"/>
    </ligand>
</feature>
<comment type="subunit">
    <text evidence="5">Homotetramer.</text>
</comment>
<dbReference type="Gene3D" id="3.30.360.10">
    <property type="entry name" value="Dihydrodipicolinate Reductase, domain 2"/>
    <property type="match status" value="1"/>
</dbReference>
<evidence type="ECO:0000256" key="13">
    <source>
        <dbReference type="ARBA" id="ARBA00023152"/>
    </source>
</evidence>
<dbReference type="InterPro" id="IPR020830">
    <property type="entry name" value="GlycerAld_3-P_DH_AS"/>
</dbReference>
<feature type="site" description="Activates thiol group during catalysis" evidence="22">
    <location>
        <position position="155"/>
    </location>
</feature>
<feature type="domain" description="Glyceraldehyde 3-phosphate dehydrogenase NAD(P) binding" evidence="24">
    <location>
        <begin position="3"/>
        <end position="128"/>
    </location>
</feature>
<comment type="catalytic activity">
    <reaction evidence="18">
        <text>S-nitroso-L-cysteinyl-[GAPDH] + L-cysteinyl-[protein] = L-cysteinyl-[GAPDH] + S-nitroso-L-cysteinyl-[protein]</text>
        <dbReference type="Rhea" id="RHEA:66684"/>
        <dbReference type="Rhea" id="RHEA-COMP:10131"/>
        <dbReference type="Rhea" id="RHEA-COMP:17089"/>
        <dbReference type="Rhea" id="RHEA-COMP:17090"/>
        <dbReference type="Rhea" id="RHEA-COMP:17091"/>
        <dbReference type="ChEBI" id="CHEBI:29950"/>
        <dbReference type="ChEBI" id="CHEBI:149494"/>
    </reaction>
    <physiologicalReaction direction="left-to-right" evidence="18">
        <dbReference type="Rhea" id="RHEA:66685"/>
    </physiologicalReaction>
</comment>
<evidence type="ECO:0000313" key="26">
    <source>
        <dbReference type="Proteomes" id="UP000266673"/>
    </source>
</evidence>
<keyword evidence="8" id="KW-0963">Cytoplasm</keyword>
<evidence type="ECO:0000256" key="11">
    <source>
        <dbReference type="ARBA" id="ARBA00023002"/>
    </source>
</evidence>
<evidence type="ECO:0000256" key="22">
    <source>
        <dbReference type="PIRSR" id="PIRSR000149-4"/>
    </source>
</evidence>
<dbReference type="FunFam" id="3.30.360.10:FF:000001">
    <property type="entry name" value="Glyceraldehyde-3-phosphate dehydrogenase"/>
    <property type="match status" value="1"/>
</dbReference>
<keyword evidence="15" id="KW-0539">Nucleus</keyword>
<accession>A0A397UQ06</accession>
<evidence type="ECO:0000256" key="23">
    <source>
        <dbReference type="RuleBase" id="RU000397"/>
    </source>
</evidence>
<keyword evidence="12 21" id="KW-0520">NAD</keyword>
<dbReference type="PRINTS" id="PR00078">
    <property type="entry name" value="G3PDHDRGNASE"/>
</dbReference>
<dbReference type="GO" id="GO:0006096">
    <property type="term" value="P:glycolytic process"/>
    <property type="evidence" value="ECO:0007669"/>
    <property type="project" value="UniProtKB-UniPathway"/>
</dbReference>
<dbReference type="InterPro" id="IPR020828">
    <property type="entry name" value="GlycerAld_3-P_DH_NAD(P)-bd"/>
</dbReference>
<feature type="binding site" evidence="21">
    <location>
        <position position="34"/>
    </location>
    <ligand>
        <name>NAD(+)</name>
        <dbReference type="ChEBI" id="CHEBI:57540"/>
    </ligand>
</feature>
<sequence>MVIKVGINGFGRIGRLVLRICLNNPNFQVVALNDPFMNIEDMLYLFKYDTIHGRFKGQIEAKDGKLLINNYEISVFAEKKPNDIKWGEVCADYIVESSGVFKTYEKASLHLQGIELIAPSDDVPIASCTTNCLAPIAKVLNDNFGIVEGLMTTVHALTGTQKIVDSPCSKDRRRGRGAPYNIVPSSTGAAKAVGKVIPSLDSKLTGLAFRVPISDVGVVDLTVRLEKGTTYEEIKKAMKHASENELKGILGYTEDDVVSSDFIGDTYSSVFDAKAGIQLNPNFVKVIAWSDNEFAYSTRIVDLIEYADKIDSST</sequence>
<dbReference type="STRING" id="44941.A0A397UQ06"/>
<evidence type="ECO:0000256" key="21">
    <source>
        <dbReference type="PIRSR" id="PIRSR000149-3"/>
    </source>
</evidence>
<feature type="active site" description="Nucleophile" evidence="19">
    <location>
        <position position="128"/>
    </location>
</feature>
<dbReference type="PIRSF" id="PIRSF000149">
    <property type="entry name" value="GAP_DH"/>
    <property type="match status" value="1"/>
</dbReference>
<evidence type="ECO:0000256" key="9">
    <source>
        <dbReference type="ARBA" id="ARBA00022679"/>
    </source>
</evidence>
<evidence type="ECO:0000259" key="24">
    <source>
        <dbReference type="SMART" id="SM00846"/>
    </source>
</evidence>
<dbReference type="GO" id="GO:0004365">
    <property type="term" value="F:glyceraldehyde-3-phosphate dehydrogenase (NAD+) (phosphorylating) activity"/>
    <property type="evidence" value="ECO:0007669"/>
    <property type="project" value="UniProtKB-EC"/>
</dbReference>
<dbReference type="Pfam" id="PF00044">
    <property type="entry name" value="Gp_dh_N"/>
    <property type="match status" value="1"/>
</dbReference>
<evidence type="ECO:0000256" key="19">
    <source>
        <dbReference type="PIRSR" id="PIRSR000149-1"/>
    </source>
</evidence>
<evidence type="ECO:0000256" key="12">
    <source>
        <dbReference type="ARBA" id="ARBA00023027"/>
    </source>
</evidence>
<evidence type="ECO:0000256" key="18">
    <source>
        <dbReference type="ARBA" id="ARBA00048005"/>
    </source>
</evidence>
<dbReference type="CDD" id="cd05214">
    <property type="entry name" value="GAPDH_I_N"/>
    <property type="match status" value="1"/>
</dbReference>
<dbReference type="Proteomes" id="UP000266673">
    <property type="component" value="Unassembled WGS sequence"/>
</dbReference>
<dbReference type="GO" id="GO:0005856">
    <property type="term" value="C:cytoskeleton"/>
    <property type="evidence" value="ECO:0007669"/>
    <property type="project" value="UniProtKB-SubCell"/>
</dbReference>
<evidence type="ECO:0000313" key="25">
    <source>
        <dbReference type="EMBL" id="RIB10849.1"/>
    </source>
</evidence>
<dbReference type="EMBL" id="QKWP01001204">
    <property type="protein sequence ID" value="RIB10849.1"/>
    <property type="molecule type" value="Genomic_DNA"/>
</dbReference>
<comment type="caution">
    <text evidence="25">The sequence shown here is derived from an EMBL/GenBank/DDBJ whole genome shotgun (WGS) entry which is preliminary data.</text>
</comment>
<dbReference type="InterPro" id="IPR036291">
    <property type="entry name" value="NAD(P)-bd_dom_sf"/>
</dbReference>
<dbReference type="Pfam" id="PF02800">
    <property type="entry name" value="Gp_dh_C"/>
    <property type="match status" value="1"/>
</dbReference>
<feature type="binding site" evidence="20">
    <location>
        <position position="210"/>
    </location>
    <ligand>
        <name>D-glyceraldehyde 3-phosphate</name>
        <dbReference type="ChEBI" id="CHEBI:59776"/>
    </ligand>
</feature>
<dbReference type="SMART" id="SM00846">
    <property type="entry name" value="Gp_dh_N"/>
    <property type="match status" value="1"/>
</dbReference>
<evidence type="ECO:0000256" key="5">
    <source>
        <dbReference type="ARBA" id="ARBA00011881"/>
    </source>
</evidence>
<feature type="binding site" evidence="21">
    <location>
        <position position="292"/>
    </location>
    <ligand>
        <name>NAD(+)</name>
        <dbReference type="ChEBI" id="CHEBI:57540"/>
    </ligand>
</feature>
<evidence type="ECO:0000256" key="3">
    <source>
        <dbReference type="ARBA" id="ARBA00004869"/>
    </source>
</evidence>
<feature type="binding site" evidence="20">
    <location>
        <position position="158"/>
    </location>
    <ligand>
        <name>D-glyceraldehyde 3-phosphate</name>
        <dbReference type="ChEBI" id="CHEBI:59776"/>
    </ligand>
</feature>
<protein>
    <recommendedName>
        <fullName evidence="7">Glyceraldehyde-3-phosphate dehydrogenase</fullName>
        <ecNumber evidence="6">1.2.1.12</ecNumber>
    </recommendedName>
    <alternativeName>
        <fullName evidence="16">Peptidyl-cysteine S-nitrosylase GAPDH</fullName>
    </alternativeName>
</protein>
<keyword evidence="14" id="KW-0206">Cytoskeleton</keyword>
<dbReference type="Gene3D" id="3.40.50.720">
    <property type="entry name" value="NAD(P)-binding Rossmann-like Domain"/>
    <property type="match status" value="1"/>
</dbReference>
<evidence type="ECO:0000256" key="17">
    <source>
        <dbReference type="ARBA" id="ARBA00047698"/>
    </source>
</evidence>
<evidence type="ECO:0000256" key="10">
    <source>
        <dbReference type="ARBA" id="ARBA00022799"/>
    </source>
</evidence>
<dbReference type="GO" id="GO:0005634">
    <property type="term" value="C:nucleus"/>
    <property type="evidence" value="ECO:0007669"/>
    <property type="project" value="UniProtKB-SubCell"/>
</dbReference>
<evidence type="ECO:0000256" key="7">
    <source>
        <dbReference type="ARBA" id="ARBA00021022"/>
    </source>
</evidence>
<dbReference type="GO" id="GO:0005829">
    <property type="term" value="C:cytosol"/>
    <property type="evidence" value="ECO:0007669"/>
    <property type="project" value="TreeGrafter"/>
</dbReference>
<dbReference type="FunFam" id="3.40.50.720:FF:001161">
    <property type="entry name" value="Glyceraldehyde-3-phosphate dehydrogenase"/>
    <property type="match status" value="1"/>
</dbReference>